<dbReference type="AlphaFoldDB" id="A0A8S4QYI1"/>
<dbReference type="PANTHER" id="PTHR13742">
    <property type="entry name" value="RETINOBLASTOMA-ASSOCIATED PROTEIN RB -RELATED"/>
    <property type="match status" value="1"/>
</dbReference>
<keyword evidence="3" id="KW-1185">Reference proteome</keyword>
<dbReference type="GO" id="GO:0000785">
    <property type="term" value="C:chromatin"/>
    <property type="evidence" value="ECO:0007669"/>
    <property type="project" value="TreeGrafter"/>
</dbReference>
<feature type="non-terminal residue" evidence="2">
    <location>
        <position position="1"/>
    </location>
</feature>
<dbReference type="GO" id="GO:0005667">
    <property type="term" value="C:transcription regulator complex"/>
    <property type="evidence" value="ECO:0007669"/>
    <property type="project" value="TreeGrafter"/>
</dbReference>
<dbReference type="InterPro" id="IPR028309">
    <property type="entry name" value="RB_fam"/>
</dbReference>
<evidence type="ECO:0000259" key="1">
    <source>
        <dbReference type="PROSITE" id="PS50878"/>
    </source>
</evidence>
<dbReference type="InterPro" id="IPR036915">
    <property type="entry name" value="Cyclin-like_sf"/>
</dbReference>
<proteinExistence type="predicted"/>
<name>A0A8S4QYI1_9NEOP</name>
<dbReference type="Proteomes" id="UP000838756">
    <property type="component" value="Unassembled WGS sequence"/>
</dbReference>
<dbReference type="InterPro" id="IPR000477">
    <property type="entry name" value="RT_dom"/>
</dbReference>
<dbReference type="GO" id="GO:0006357">
    <property type="term" value="P:regulation of transcription by RNA polymerase II"/>
    <property type="evidence" value="ECO:0007669"/>
    <property type="project" value="InterPro"/>
</dbReference>
<dbReference type="EMBL" id="CAKXAJ010019244">
    <property type="protein sequence ID" value="CAH2218218.1"/>
    <property type="molecule type" value="Genomic_DNA"/>
</dbReference>
<dbReference type="SUPFAM" id="SSF56672">
    <property type="entry name" value="DNA/RNA polymerases"/>
    <property type="match status" value="1"/>
</dbReference>
<evidence type="ECO:0000313" key="3">
    <source>
        <dbReference type="Proteomes" id="UP000838756"/>
    </source>
</evidence>
<dbReference type="SUPFAM" id="SSF47954">
    <property type="entry name" value="Cyclin-like"/>
    <property type="match status" value="1"/>
</dbReference>
<feature type="domain" description="Reverse transcriptase" evidence="1">
    <location>
        <begin position="1"/>
        <end position="411"/>
    </location>
</feature>
<reference evidence="2" key="1">
    <citation type="submission" date="2022-03" db="EMBL/GenBank/DDBJ databases">
        <authorList>
            <person name="Lindestad O."/>
        </authorList>
    </citation>
    <scope>NUCLEOTIDE SEQUENCE</scope>
</reference>
<dbReference type="SMART" id="SM01368">
    <property type="entry name" value="RB_A"/>
    <property type="match status" value="1"/>
</dbReference>
<gene>
    <name evidence="2" type="primary">jg23652</name>
    <name evidence="2" type="ORF">PAEG_LOCUS6065</name>
</gene>
<dbReference type="PROSITE" id="PS50878">
    <property type="entry name" value="RT_POL"/>
    <property type="match status" value="1"/>
</dbReference>
<accession>A0A8S4QYI1</accession>
<sequence>SSRACPDTPLTGRRYLAHREELTPVSEATNSLARLAAFLRHTRPKPSPHLLRFFADCGVSEEAINSNVIQPCQGWQEQFANSLKESNCSNETIGFRCNMVTCLYFKVLEHIIREEHRKKPQLSLKILLSQETYQLTVYACCTEVVLHAYGVHSLRFPRVLQIYGLSAFHFYKIIELLVQAVVEKLSRDVIKHLNAVEEQVLESLVWTSDSPLWEQLTKTPVPASTDVYVQESPNSRRNISGLQSPVSAVIDCYITPMADQAKKQLFKDNVKPGQSLLGYNRSMVDVNGKRSNGSFVKIGVPQGSILGPFLFLIYINDLPYLVKDNHGIVLFADDTSLMFKIKRRELALDDVNNYLAKVVQWFEANNLVLNENKTKCIKFTLPNVKHVKTTILLNNEELNPVDTTVFLGITLDAKLQWGPHVNNLSNRLSSAAYAVKKIRHLTDIETARLVYFSYFHSIMSYGILLWGNAADIGTIFVLQKKAVRAIYKMGPRESLKDKFKDVKIMTLYSQYIFENLMYVHKNISKFKRKSDCNNLNVRSKYKLAVQYTRLHKISNSFKGNCIQFYNKLPVDILGMSLKKFKVCIKRKLVEKSYYSIKDYVNDKKAWV</sequence>
<dbReference type="InterPro" id="IPR002720">
    <property type="entry name" value="RB_A"/>
</dbReference>
<dbReference type="InterPro" id="IPR043502">
    <property type="entry name" value="DNA/RNA_pol_sf"/>
</dbReference>
<dbReference type="OrthoDB" id="414730at2759"/>
<dbReference type="GO" id="GO:0030154">
    <property type="term" value="P:cell differentiation"/>
    <property type="evidence" value="ECO:0007669"/>
    <property type="project" value="TreeGrafter"/>
</dbReference>
<dbReference type="GO" id="GO:0000977">
    <property type="term" value="F:RNA polymerase II transcription regulatory region sequence-specific DNA binding"/>
    <property type="evidence" value="ECO:0007669"/>
    <property type="project" value="TreeGrafter"/>
</dbReference>
<dbReference type="Pfam" id="PF01858">
    <property type="entry name" value="RB_A"/>
    <property type="match status" value="1"/>
</dbReference>
<dbReference type="GO" id="GO:0071897">
    <property type="term" value="P:DNA biosynthetic process"/>
    <property type="evidence" value="ECO:0007669"/>
    <property type="project" value="UniProtKB-ARBA"/>
</dbReference>
<dbReference type="GO" id="GO:2000134">
    <property type="term" value="P:negative regulation of G1/S transition of mitotic cell cycle"/>
    <property type="evidence" value="ECO:0007669"/>
    <property type="project" value="TreeGrafter"/>
</dbReference>
<protein>
    <submittedName>
        <fullName evidence="2">Jg23652 protein</fullName>
    </submittedName>
</protein>
<dbReference type="GO" id="GO:0005634">
    <property type="term" value="C:nucleus"/>
    <property type="evidence" value="ECO:0007669"/>
    <property type="project" value="InterPro"/>
</dbReference>
<evidence type="ECO:0000313" key="2">
    <source>
        <dbReference type="EMBL" id="CAH2218218.1"/>
    </source>
</evidence>
<dbReference type="PANTHER" id="PTHR13742:SF17">
    <property type="entry name" value="RE32990P-RELATED"/>
    <property type="match status" value="1"/>
</dbReference>
<organism evidence="2 3">
    <name type="scientific">Pararge aegeria aegeria</name>
    <dbReference type="NCBI Taxonomy" id="348720"/>
    <lineage>
        <taxon>Eukaryota</taxon>
        <taxon>Metazoa</taxon>
        <taxon>Ecdysozoa</taxon>
        <taxon>Arthropoda</taxon>
        <taxon>Hexapoda</taxon>
        <taxon>Insecta</taxon>
        <taxon>Pterygota</taxon>
        <taxon>Neoptera</taxon>
        <taxon>Endopterygota</taxon>
        <taxon>Lepidoptera</taxon>
        <taxon>Glossata</taxon>
        <taxon>Ditrysia</taxon>
        <taxon>Papilionoidea</taxon>
        <taxon>Nymphalidae</taxon>
        <taxon>Satyrinae</taxon>
        <taxon>Satyrini</taxon>
        <taxon>Parargina</taxon>
        <taxon>Pararge</taxon>
    </lineage>
</organism>
<comment type="caution">
    <text evidence="2">The sequence shown here is derived from an EMBL/GenBank/DDBJ whole genome shotgun (WGS) entry which is preliminary data.</text>
</comment>
<dbReference type="Gene3D" id="1.10.472.10">
    <property type="entry name" value="Cyclin-like"/>
    <property type="match status" value="1"/>
</dbReference>
<dbReference type="Pfam" id="PF00078">
    <property type="entry name" value="RVT_1"/>
    <property type="match status" value="1"/>
</dbReference>